<sequence length="350" mass="39320">MNQPLLGLMTTDLPKFHAKSKLSPTWQLLAAAGRAADWQVLFFHPHAISPHKRTMRGFWLRTDGTWHIGTAPLPTVVVDQVYVHLARTDPRYVLAKRALKQHHIPVVNPRLPDKRGVWRALTAFAPLQPYLPETAVLGRSDDVENWLARHSTVFIKPARGSKGRGVTRIGRTADGRYDVTEQHRQTLGAPALRKLIAKRLQQERHLIQQGLDLVEAEGSKIDLRVVLFRDGEKVWRPVATVPRVGKSGQAVTNLAQGGRTETLRWLAAEMRQQHIAMPSREQIEAVAVRTAQALTPLRPTLAFLGIDIGLTEAGRLYPLDINPRPGRQVLSLDDRHTAYTYLAEFCKTLL</sequence>
<evidence type="ECO:0000313" key="3">
    <source>
        <dbReference type="EMBL" id="ASS76977.1"/>
    </source>
</evidence>
<evidence type="ECO:0000313" key="4">
    <source>
        <dbReference type="Proteomes" id="UP000214688"/>
    </source>
</evidence>
<organism evidence="3 4">
    <name type="scientific">Tumebacillus algifaecis</name>
    <dbReference type="NCBI Taxonomy" id="1214604"/>
    <lineage>
        <taxon>Bacteria</taxon>
        <taxon>Bacillati</taxon>
        <taxon>Bacillota</taxon>
        <taxon>Bacilli</taxon>
        <taxon>Bacillales</taxon>
        <taxon>Alicyclobacillaceae</taxon>
        <taxon>Tumebacillus</taxon>
    </lineage>
</organism>
<dbReference type="GO" id="GO:0005524">
    <property type="term" value="F:ATP binding"/>
    <property type="evidence" value="ECO:0007669"/>
    <property type="project" value="UniProtKB-UniRule"/>
</dbReference>
<dbReference type="GO" id="GO:0005737">
    <property type="term" value="C:cytoplasm"/>
    <property type="evidence" value="ECO:0007669"/>
    <property type="project" value="TreeGrafter"/>
</dbReference>
<gene>
    <name evidence="3" type="ORF">CIG75_20120</name>
</gene>
<dbReference type="KEGG" id="tab:CIG75_20120"/>
<reference evidence="3 4" key="1">
    <citation type="journal article" date="2015" name="Int. J. Syst. Evol. Microbiol.">
        <title>Tumebacillus algifaecis sp. nov., isolated from decomposing algal scum.</title>
        <authorList>
            <person name="Wu Y.F."/>
            <person name="Zhang B."/>
            <person name="Xing P."/>
            <person name="Wu Q.L."/>
            <person name="Liu S.J."/>
        </authorList>
    </citation>
    <scope>NUCLEOTIDE SEQUENCE [LARGE SCALE GENOMIC DNA]</scope>
    <source>
        <strain evidence="3 4">THMBR28</strain>
    </source>
</reference>
<dbReference type="InterPro" id="IPR011761">
    <property type="entry name" value="ATP-grasp"/>
</dbReference>
<dbReference type="PANTHER" id="PTHR21621">
    <property type="entry name" value="RIBOSOMAL PROTEIN S6 MODIFICATION PROTEIN"/>
    <property type="match status" value="1"/>
</dbReference>
<keyword evidence="4" id="KW-1185">Reference proteome</keyword>
<dbReference type="Gene3D" id="3.30.470.20">
    <property type="entry name" value="ATP-grasp fold, B domain"/>
    <property type="match status" value="1"/>
</dbReference>
<dbReference type="Proteomes" id="UP000214688">
    <property type="component" value="Chromosome"/>
</dbReference>
<name>A0A223D668_9BACL</name>
<protein>
    <recommendedName>
        <fullName evidence="2">ATP-grasp domain-containing protein</fullName>
    </recommendedName>
</protein>
<feature type="domain" description="ATP-grasp" evidence="2">
    <location>
        <begin position="121"/>
        <end position="350"/>
    </location>
</feature>
<dbReference type="AlphaFoldDB" id="A0A223D668"/>
<dbReference type="Pfam" id="PF14398">
    <property type="entry name" value="ATPgrasp_YheCD"/>
    <property type="match status" value="1"/>
</dbReference>
<dbReference type="OrthoDB" id="2371125at2"/>
<dbReference type="InterPro" id="IPR026838">
    <property type="entry name" value="YheC/D"/>
</dbReference>
<dbReference type="SUPFAM" id="SSF56059">
    <property type="entry name" value="Glutathione synthetase ATP-binding domain-like"/>
    <property type="match status" value="1"/>
</dbReference>
<keyword evidence="1" id="KW-0067">ATP-binding</keyword>
<proteinExistence type="predicted"/>
<dbReference type="PANTHER" id="PTHR21621:SF4">
    <property type="entry name" value="GLUTATHIONE SYNTHETASE"/>
    <property type="match status" value="1"/>
</dbReference>
<dbReference type="RefSeq" id="WP_094238201.1">
    <property type="nucleotide sequence ID" value="NZ_CP022657.1"/>
</dbReference>
<keyword evidence="1" id="KW-0547">Nucleotide-binding</keyword>
<accession>A0A223D668</accession>
<dbReference type="EMBL" id="CP022657">
    <property type="protein sequence ID" value="ASS76977.1"/>
    <property type="molecule type" value="Genomic_DNA"/>
</dbReference>
<evidence type="ECO:0000256" key="1">
    <source>
        <dbReference type="PROSITE-ProRule" id="PRU00409"/>
    </source>
</evidence>
<dbReference type="PROSITE" id="PS50975">
    <property type="entry name" value="ATP_GRASP"/>
    <property type="match status" value="1"/>
</dbReference>
<dbReference type="GO" id="GO:0004363">
    <property type="term" value="F:glutathione synthase activity"/>
    <property type="evidence" value="ECO:0007669"/>
    <property type="project" value="TreeGrafter"/>
</dbReference>
<dbReference type="GO" id="GO:0046872">
    <property type="term" value="F:metal ion binding"/>
    <property type="evidence" value="ECO:0007669"/>
    <property type="project" value="InterPro"/>
</dbReference>
<evidence type="ECO:0000259" key="2">
    <source>
        <dbReference type="PROSITE" id="PS50975"/>
    </source>
</evidence>